<evidence type="ECO:0000313" key="3">
    <source>
        <dbReference type="EMBL" id="CCE86040.1"/>
    </source>
</evidence>
<dbReference type="Proteomes" id="UP000005222">
    <property type="component" value="Chromosome M"/>
</dbReference>
<feature type="transmembrane region" description="Helical" evidence="2">
    <location>
        <begin position="252"/>
        <end position="275"/>
    </location>
</feature>
<feature type="region of interest" description="Disordered" evidence="1">
    <location>
        <begin position="160"/>
        <end position="187"/>
    </location>
</feature>
<feature type="compositionally biased region" description="Polar residues" evidence="1">
    <location>
        <begin position="160"/>
        <end position="170"/>
    </location>
</feature>
<organism evidence="3 4">
    <name type="scientific">Pichia sorbitophila (strain ATCC MYA-4447 / BCRC 22081 / CBS 7064 / NBRC 10061 / NRRL Y-12695)</name>
    <name type="common">Hybrid yeast</name>
    <dbReference type="NCBI Taxonomy" id="559304"/>
    <lineage>
        <taxon>Eukaryota</taxon>
        <taxon>Fungi</taxon>
        <taxon>Dikarya</taxon>
        <taxon>Ascomycota</taxon>
        <taxon>Saccharomycotina</taxon>
        <taxon>Pichiomycetes</taxon>
        <taxon>Debaryomycetaceae</taxon>
        <taxon>Millerozyma</taxon>
    </lineage>
</organism>
<dbReference type="InParanoid" id="G8Y2M9"/>
<evidence type="ECO:0000256" key="2">
    <source>
        <dbReference type="SAM" id="Phobius"/>
    </source>
</evidence>
<evidence type="ECO:0000256" key="1">
    <source>
        <dbReference type="SAM" id="MobiDB-lite"/>
    </source>
</evidence>
<protein>
    <submittedName>
        <fullName evidence="3">Piso0_005685 protein</fullName>
    </submittedName>
</protein>
<dbReference type="HOGENOM" id="CLU_598661_0_0_1"/>
<dbReference type="AlphaFoldDB" id="G8Y2M9"/>
<keyword evidence="2" id="KW-1133">Transmembrane helix</keyword>
<sequence>MVLGARSVLYLFEKLSSHRIDLAGNEERGVTDFDPIGNNEYSSLHIRNKIHDNILRKRGQWHIIKNDLCCGYGVSQKCLPVSMGTSGSCEGETLPPASLKDVSRGSNYVMKEDDHSLRSTNRRLEGYLNDQNEKFRELLVQNADSTEDGSTIIPQETYATSLEPSGSGSTIVPDAEGYTSGTIDRSDAQSTDKEKALHVYVKSLSYERKVLLFDLLEEDLLDVQEQDLSEGASSSSHYTHSQPQFLDGIQSLILVSVNIIFAFIRIMLPIAVHFFDKFSRNELFFFNIRNTKYAINVSVRILKNIELALHSQSDEVLGRNFPEEEPLQSLETNYEVSQEVSKRHKHDITKSLLHAPHISMPVISMGNVLSGLMSICKPTTYFSRLRYSLSRKSEPTKTEYRRRHNVASERSVSRPKPILSSSGVYKLDAATSSAAQDMKSRASSLMAVAEQFVRELN</sequence>
<feature type="region of interest" description="Disordered" evidence="1">
    <location>
        <begin position="393"/>
        <end position="416"/>
    </location>
</feature>
<keyword evidence="2" id="KW-0472">Membrane</keyword>
<name>G8Y2M9_PICSO</name>
<accession>G8Y2M9</accession>
<keyword evidence="4" id="KW-1185">Reference proteome</keyword>
<proteinExistence type="predicted"/>
<keyword evidence="2" id="KW-0812">Transmembrane</keyword>
<evidence type="ECO:0000313" key="4">
    <source>
        <dbReference type="Proteomes" id="UP000005222"/>
    </source>
</evidence>
<reference evidence="3 4" key="1">
    <citation type="journal article" date="2012" name="G3 (Bethesda)">
        <title>Pichia sorbitophila, an interspecies yeast hybrid reveals early steps of genome resolution following polyploidization.</title>
        <authorList>
            <person name="Leh Louis V."/>
            <person name="Despons L."/>
            <person name="Friedrich A."/>
            <person name="Martin T."/>
            <person name="Durrens P."/>
            <person name="Casaregola S."/>
            <person name="Neuveglise C."/>
            <person name="Fairhead C."/>
            <person name="Marck C."/>
            <person name="Cruz J.A."/>
            <person name="Straub M.L."/>
            <person name="Kugler V."/>
            <person name="Sacerdot C."/>
            <person name="Uzunov Z."/>
            <person name="Thierry A."/>
            <person name="Weiss S."/>
            <person name="Bleykasten C."/>
            <person name="De Montigny J."/>
            <person name="Jacques N."/>
            <person name="Jung P."/>
            <person name="Lemaire M."/>
            <person name="Mallet S."/>
            <person name="Morel G."/>
            <person name="Richard G.F."/>
            <person name="Sarkar A."/>
            <person name="Savel G."/>
            <person name="Schacherer J."/>
            <person name="Seret M.L."/>
            <person name="Talla E."/>
            <person name="Samson G."/>
            <person name="Jubin C."/>
            <person name="Poulain J."/>
            <person name="Vacherie B."/>
            <person name="Barbe V."/>
            <person name="Pelletier E."/>
            <person name="Sherman D.J."/>
            <person name="Westhof E."/>
            <person name="Weissenbach J."/>
            <person name="Baret P.V."/>
            <person name="Wincker P."/>
            <person name="Gaillardin C."/>
            <person name="Dujon B."/>
            <person name="Souciet J.L."/>
        </authorList>
    </citation>
    <scope>NUCLEOTIDE SEQUENCE [LARGE SCALE GENOMIC DNA]</scope>
    <source>
        <strain evidence="4">ATCC MYA-4447 / BCRC 22081 / CBS 7064 / NBRC 10061 / NRRL Y-12695</strain>
    </source>
</reference>
<gene>
    <name evidence="3" type="primary">Piso0_005685</name>
    <name evidence="3" type="ORF">GNLVRS01_PISO0M20098g</name>
</gene>
<dbReference type="EMBL" id="FO082047">
    <property type="protein sequence ID" value="CCE86040.1"/>
    <property type="molecule type" value="Genomic_DNA"/>
</dbReference>